<evidence type="ECO:0000313" key="3">
    <source>
        <dbReference type="Proteomes" id="UP001528823"/>
    </source>
</evidence>
<comment type="caution">
    <text evidence="2">The sequence shown here is derived from an EMBL/GenBank/DDBJ whole genome shotgun (WGS) entry which is preliminary data.</text>
</comment>
<sequence length="279" mass="30980">MRYTFTKQQGFTLIELMIALTLGLFLSGAALMMYVANKNTYGTIVDNSHLQENARYAQKFIQESIMRAGWRVITASGEIETFTPGTAADLKDPGWKVDQFITAINNHKGGSGEEPIEDSDILFTRYYGSSTDQTMQDCSGTAHANSQVVTEILFVNKKFELKCRIVVDNAIEKTITLISGVENLQLLFGADTDKSQDYIANSYMNAADVTSKKLWEKIVSVRIGLLVTSGIFSSNANNKDKEGKKNKYTIFDQANIAISDSKLYGQVFNSTVSVRNPLR</sequence>
<name>A0ABT5UCI8_9GAMM</name>
<gene>
    <name evidence="2" type="ORF">ORQ98_19215</name>
</gene>
<keyword evidence="1" id="KW-0812">Transmembrane</keyword>
<dbReference type="Pfam" id="PF07963">
    <property type="entry name" value="N_methyl"/>
    <property type="match status" value="1"/>
</dbReference>
<keyword evidence="1" id="KW-0472">Membrane</keyword>
<protein>
    <submittedName>
        <fullName evidence="2">PilW family protein</fullName>
    </submittedName>
</protein>
<proteinExistence type="predicted"/>
<feature type="transmembrane region" description="Helical" evidence="1">
    <location>
        <begin position="12"/>
        <end position="36"/>
    </location>
</feature>
<keyword evidence="1" id="KW-1133">Transmembrane helix</keyword>
<evidence type="ECO:0000256" key="1">
    <source>
        <dbReference type="SAM" id="Phobius"/>
    </source>
</evidence>
<dbReference type="EMBL" id="JAPMOU010000028">
    <property type="protein sequence ID" value="MDE1464089.1"/>
    <property type="molecule type" value="Genomic_DNA"/>
</dbReference>
<dbReference type="InterPro" id="IPR032092">
    <property type="entry name" value="PilW"/>
</dbReference>
<evidence type="ECO:0000313" key="2">
    <source>
        <dbReference type="EMBL" id="MDE1464089.1"/>
    </source>
</evidence>
<accession>A0ABT5UCI8</accession>
<dbReference type="NCBIfam" id="TIGR02532">
    <property type="entry name" value="IV_pilin_GFxxxE"/>
    <property type="match status" value="1"/>
</dbReference>
<keyword evidence="3" id="KW-1185">Reference proteome</keyword>
<reference evidence="2 3" key="1">
    <citation type="submission" date="2022-11" db="EMBL/GenBank/DDBJ databases">
        <title>Spartinivicinus poritis sp. nov., isolated from scleractinian coral Porites lutea.</title>
        <authorList>
            <person name="Zhang G."/>
            <person name="Cai L."/>
            <person name="Wei Q."/>
        </authorList>
    </citation>
    <scope>NUCLEOTIDE SEQUENCE [LARGE SCALE GENOMIC DNA]</scope>
    <source>
        <strain evidence="2 3">A2-2</strain>
    </source>
</reference>
<dbReference type="Pfam" id="PF16074">
    <property type="entry name" value="PilW"/>
    <property type="match status" value="1"/>
</dbReference>
<dbReference type="InterPro" id="IPR012902">
    <property type="entry name" value="N_methyl_site"/>
</dbReference>
<dbReference type="PROSITE" id="PS00409">
    <property type="entry name" value="PROKAR_NTER_METHYL"/>
    <property type="match status" value="1"/>
</dbReference>
<dbReference type="Proteomes" id="UP001528823">
    <property type="component" value="Unassembled WGS sequence"/>
</dbReference>
<organism evidence="2 3">
    <name type="scientific">Spartinivicinus poritis</name>
    <dbReference type="NCBI Taxonomy" id="2994640"/>
    <lineage>
        <taxon>Bacteria</taxon>
        <taxon>Pseudomonadati</taxon>
        <taxon>Pseudomonadota</taxon>
        <taxon>Gammaproteobacteria</taxon>
        <taxon>Oceanospirillales</taxon>
        <taxon>Zooshikellaceae</taxon>
        <taxon>Spartinivicinus</taxon>
    </lineage>
</organism>
<dbReference type="RefSeq" id="WP_274690420.1">
    <property type="nucleotide sequence ID" value="NZ_JAPMOU010000028.1"/>
</dbReference>